<dbReference type="EMBL" id="CP115450">
    <property type="protein sequence ID" value="WBP89553.1"/>
    <property type="molecule type" value="Genomic_DNA"/>
</dbReference>
<evidence type="ECO:0000256" key="1">
    <source>
        <dbReference type="SAM" id="MobiDB-lite"/>
    </source>
</evidence>
<gene>
    <name evidence="2" type="ORF">O1G21_29390</name>
</gene>
<sequence length="76" mass="8387">MSTAELVNIDPRGRRSPRRDSQHHTAAAAARMLLDEHRSSSGRCVRCDTPWPCTVAAKAMNQPFHDAVGEQGHAEH</sequence>
<protein>
    <recommendedName>
        <fullName evidence="4">4Fe-4S Wbl-type domain-containing protein</fullName>
    </recommendedName>
</protein>
<proteinExistence type="predicted"/>
<accession>A0ABY7Q9Y7</accession>
<evidence type="ECO:0008006" key="4">
    <source>
        <dbReference type="Google" id="ProtNLM"/>
    </source>
</evidence>
<organism evidence="2 3">
    <name type="scientific">Kitasatospora cathayae</name>
    <dbReference type="NCBI Taxonomy" id="3004092"/>
    <lineage>
        <taxon>Bacteria</taxon>
        <taxon>Bacillati</taxon>
        <taxon>Actinomycetota</taxon>
        <taxon>Actinomycetes</taxon>
        <taxon>Kitasatosporales</taxon>
        <taxon>Streptomycetaceae</taxon>
        <taxon>Kitasatospora</taxon>
    </lineage>
</organism>
<keyword evidence="3" id="KW-1185">Reference proteome</keyword>
<dbReference type="RefSeq" id="WP_270147920.1">
    <property type="nucleotide sequence ID" value="NZ_CP115450.1"/>
</dbReference>
<feature type="region of interest" description="Disordered" evidence="1">
    <location>
        <begin position="1"/>
        <end position="26"/>
    </location>
</feature>
<evidence type="ECO:0000313" key="3">
    <source>
        <dbReference type="Proteomes" id="UP001212821"/>
    </source>
</evidence>
<reference evidence="3" key="1">
    <citation type="submission" date="2022-12" db="EMBL/GenBank/DDBJ databases">
        <authorList>
            <person name="Mo P."/>
        </authorList>
    </citation>
    <scope>NUCLEOTIDE SEQUENCE [LARGE SCALE GENOMIC DNA]</scope>
    <source>
        <strain evidence="3">HUAS 3-15</strain>
    </source>
</reference>
<dbReference type="Proteomes" id="UP001212821">
    <property type="component" value="Chromosome"/>
</dbReference>
<name>A0ABY7Q9Y7_9ACTN</name>
<evidence type="ECO:0000313" key="2">
    <source>
        <dbReference type="EMBL" id="WBP89553.1"/>
    </source>
</evidence>